<sequence>MRHHPRFPDLASELVNHALAQAYDTGEDWNTRNRAEPLIQVLSVVAHLPEGQRRELARFMKGNIVPMIMTADRQRARDAIDEMAPRRRRGLF</sequence>
<organism evidence="1 2">
    <name type="scientific">Trinickia caryophylli</name>
    <name type="common">Paraburkholderia caryophylli</name>
    <dbReference type="NCBI Taxonomy" id="28094"/>
    <lineage>
        <taxon>Bacteria</taxon>
        <taxon>Pseudomonadati</taxon>
        <taxon>Pseudomonadota</taxon>
        <taxon>Betaproteobacteria</taxon>
        <taxon>Burkholderiales</taxon>
        <taxon>Burkholderiaceae</taxon>
        <taxon>Trinickia</taxon>
    </lineage>
</organism>
<name>A0A1X7G765_TRICW</name>
<protein>
    <submittedName>
        <fullName evidence="1">Uncharacterized protein</fullName>
    </submittedName>
</protein>
<evidence type="ECO:0000313" key="2">
    <source>
        <dbReference type="Proteomes" id="UP000192911"/>
    </source>
</evidence>
<keyword evidence="2" id="KW-1185">Reference proteome</keyword>
<proteinExistence type="predicted"/>
<gene>
    <name evidence="1" type="ORF">SAMN06295900_1146</name>
</gene>
<accession>A0A1X7G765</accession>
<evidence type="ECO:0000313" key="1">
    <source>
        <dbReference type="EMBL" id="SMF65193.1"/>
    </source>
</evidence>
<dbReference type="Proteomes" id="UP000192911">
    <property type="component" value="Unassembled WGS sequence"/>
</dbReference>
<reference evidence="2" key="1">
    <citation type="submission" date="2017-04" db="EMBL/GenBank/DDBJ databases">
        <authorList>
            <person name="Varghese N."/>
            <person name="Submissions S."/>
        </authorList>
    </citation>
    <scope>NUCLEOTIDE SEQUENCE [LARGE SCALE GENOMIC DNA]</scope>
    <source>
        <strain evidence="2">Ballard 720</strain>
    </source>
</reference>
<dbReference type="AlphaFoldDB" id="A0A1X7G765"/>
<dbReference type="EMBL" id="FXAH01000014">
    <property type="protein sequence ID" value="SMF65193.1"/>
    <property type="molecule type" value="Genomic_DNA"/>
</dbReference>